<comment type="subcellular location">
    <subcellularLocation>
        <location evidence="1">Membrane</location>
        <topology evidence="1">Multi-pass membrane protein</topology>
    </subcellularLocation>
</comment>
<keyword evidence="4 6" id="KW-0472">Membrane</keyword>
<gene>
    <name evidence="7" type="ORF">MVEN_02252800</name>
</gene>
<organism evidence="7 8">
    <name type="scientific">Mycena venus</name>
    <dbReference type="NCBI Taxonomy" id="2733690"/>
    <lineage>
        <taxon>Eukaryota</taxon>
        <taxon>Fungi</taxon>
        <taxon>Dikarya</taxon>
        <taxon>Basidiomycota</taxon>
        <taxon>Agaricomycotina</taxon>
        <taxon>Agaricomycetes</taxon>
        <taxon>Agaricomycetidae</taxon>
        <taxon>Agaricales</taxon>
        <taxon>Marasmiineae</taxon>
        <taxon>Mycenaceae</taxon>
        <taxon>Mycena</taxon>
    </lineage>
</organism>
<comment type="caution">
    <text evidence="7">The sequence shown here is derived from an EMBL/GenBank/DDBJ whole genome shotgun (WGS) entry which is preliminary data.</text>
</comment>
<feature type="transmembrane region" description="Helical" evidence="6">
    <location>
        <begin position="12"/>
        <end position="40"/>
    </location>
</feature>
<feature type="transmembrane region" description="Helical" evidence="6">
    <location>
        <begin position="460"/>
        <end position="482"/>
    </location>
</feature>
<feature type="transmembrane region" description="Helical" evidence="6">
    <location>
        <begin position="52"/>
        <end position="72"/>
    </location>
</feature>
<feature type="compositionally biased region" description="Basic and acidic residues" evidence="5">
    <location>
        <begin position="366"/>
        <end position="376"/>
    </location>
</feature>
<feature type="transmembrane region" description="Helical" evidence="6">
    <location>
        <begin position="78"/>
        <end position="100"/>
    </location>
</feature>
<dbReference type="OrthoDB" id="2499604at2759"/>
<dbReference type="PANTHER" id="PTHR31794">
    <property type="entry name" value="AUXIN EFFLUX TRANSPORTER FAMILY PROTEIN (EUROFUNG)"/>
    <property type="match status" value="1"/>
</dbReference>
<dbReference type="Proteomes" id="UP000620124">
    <property type="component" value="Unassembled WGS sequence"/>
</dbReference>
<feature type="transmembrane region" description="Helical" evidence="6">
    <location>
        <begin position="112"/>
        <end position="135"/>
    </location>
</feature>
<dbReference type="PANTHER" id="PTHR31794:SF2">
    <property type="entry name" value="AUXIN EFFLUX TRANSPORTER FAMILY PROTEIN (EUROFUNG)"/>
    <property type="match status" value="1"/>
</dbReference>
<proteinExistence type="predicted"/>
<feature type="transmembrane region" description="Helical" evidence="6">
    <location>
        <begin position="387"/>
        <end position="410"/>
    </location>
</feature>
<protein>
    <submittedName>
        <fullName evidence="7">Auxin efflux carrier</fullName>
    </submittedName>
</protein>
<keyword evidence="8" id="KW-1185">Reference proteome</keyword>
<accession>A0A8H6X6R1</accession>
<dbReference type="InterPro" id="IPR004776">
    <property type="entry name" value="Mem_transp_PIN-like"/>
</dbReference>
<feature type="region of interest" description="Disordered" evidence="5">
    <location>
        <begin position="359"/>
        <end position="378"/>
    </location>
</feature>
<dbReference type="EMBL" id="JACAZI010000025">
    <property type="protein sequence ID" value="KAF7335026.1"/>
    <property type="molecule type" value="Genomic_DNA"/>
</dbReference>
<dbReference type="GO" id="GO:0005783">
    <property type="term" value="C:endoplasmic reticulum"/>
    <property type="evidence" value="ECO:0007669"/>
    <property type="project" value="TreeGrafter"/>
</dbReference>
<evidence type="ECO:0000313" key="8">
    <source>
        <dbReference type="Proteomes" id="UP000620124"/>
    </source>
</evidence>
<evidence type="ECO:0000256" key="1">
    <source>
        <dbReference type="ARBA" id="ARBA00004141"/>
    </source>
</evidence>
<evidence type="ECO:0000256" key="5">
    <source>
        <dbReference type="SAM" id="MobiDB-lite"/>
    </source>
</evidence>
<keyword evidence="3 6" id="KW-1133">Transmembrane helix</keyword>
<evidence type="ECO:0000256" key="6">
    <source>
        <dbReference type="SAM" id="Phobius"/>
    </source>
</evidence>
<sequence length="484" mass="53358">MSDTTVMPSAIFPLLFTVFTSIFEVSLLCFAGYILAWRGILDKQTIKQVNRLNIALFTPSLLFSKVAFFLSPEKLRELWVIPIFFVIVTLVSTSVSFMLATIFSISRPQRNFAVAASMFMNSNSLPVALMQSLIFTIPALKWDSEDNNNAMIGRALTYLLVYSTIGMLLRWSVGCRLLIHAEPEREGNADVEETSALVRHEMSALDFEPGPSSRRSYNWFPKSPNHSGEHLVLDPSLPEQSCLKSEEVTPLMQHAEPEPPQHGQSSYSLTLVPCGPTLDYLFGCLHRAGVVVNGFMTAPLWAALASILVACVSPLKLAFKDHMFPLQTALSNAGNCSIPTTLVVLGAYFYRPGPEKMTSVLDGEEKEGRGGRKDGEPAAYPGETKTVVIAVVSRMILTPLFLLPLMALCAQIDWQPVFNDPVFVLAMVLVMSSPPALTLAQISQVASGEAFERLISRTFFWAYCIVTPLVSVAYTFIGLRLAQL</sequence>
<feature type="transmembrane region" description="Helical" evidence="6">
    <location>
        <begin position="422"/>
        <end position="440"/>
    </location>
</feature>
<dbReference type="GO" id="GO:0055085">
    <property type="term" value="P:transmembrane transport"/>
    <property type="evidence" value="ECO:0007669"/>
    <property type="project" value="InterPro"/>
</dbReference>
<evidence type="ECO:0000313" key="7">
    <source>
        <dbReference type="EMBL" id="KAF7335026.1"/>
    </source>
</evidence>
<evidence type="ECO:0000256" key="2">
    <source>
        <dbReference type="ARBA" id="ARBA00022692"/>
    </source>
</evidence>
<feature type="transmembrane region" description="Helical" evidence="6">
    <location>
        <begin position="155"/>
        <end position="173"/>
    </location>
</feature>
<keyword evidence="2 6" id="KW-0812">Transmembrane</keyword>
<reference evidence="7" key="1">
    <citation type="submission" date="2020-05" db="EMBL/GenBank/DDBJ databases">
        <title>Mycena genomes resolve the evolution of fungal bioluminescence.</title>
        <authorList>
            <person name="Tsai I.J."/>
        </authorList>
    </citation>
    <scope>NUCLEOTIDE SEQUENCE</scope>
    <source>
        <strain evidence="7">CCC161011</strain>
    </source>
</reference>
<feature type="transmembrane region" description="Helical" evidence="6">
    <location>
        <begin position="290"/>
        <end position="315"/>
    </location>
</feature>
<dbReference type="GO" id="GO:0016020">
    <property type="term" value="C:membrane"/>
    <property type="evidence" value="ECO:0007669"/>
    <property type="project" value="UniProtKB-SubCell"/>
</dbReference>
<evidence type="ECO:0000256" key="4">
    <source>
        <dbReference type="ARBA" id="ARBA00023136"/>
    </source>
</evidence>
<dbReference type="AlphaFoldDB" id="A0A8H6X6R1"/>
<evidence type="ECO:0000256" key="3">
    <source>
        <dbReference type="ARBA" id="ARBA00022989"/>
    </source>
</evidence>
<dbReference type="Pfam" id="PF03547">
    <property type="entry name" value="Mem_trans"/>
    <property type="match status" value="1"/>
</dbReference>
<name>A0A8H6X6R1_9AGAR</name>